<accession>A3ZS53</accession>
<evidence type="ECO:0000313" key="2">
    <source>
        <dbReference type="EMBL" id="EAQ80511.1"/>
    </source>
</evidence>
<proteinExistence type="predicted"/>
<sequence length="83" mass="8605">MFRRPDPFELYHLGLGAVCAAALLLGCAPPPNQVPVDPAPPTIDSTADPAPLEEESKAKIDIDIGGGQGVDIDVDGRTDNPAN</sequence>
<protein>
    <submittedName>
        <fullName evidence="2">Uncharacterized protein</fullName>
    </submittedName>
</protein>
<evidence type="ECO:0000256" key="1">
    <source>
        <dbReference type="SAM" id="MobiDB-lite"/>
    </source>
</evidence>
<evidence type="ECO:0000313" key="3">
    <source>
        <dbReference type="Proteomes" id="UP000004358"/>
    </source>
</evidence>
<dbReference type="AlphaFoldDB" id="A3ZS53"/>
<dbReference type="EMBL" id="AANZ01000008">
    <property type="protein sequence ID" value="EAQ80511.1"/>
    <property type="molecule type" value="Genomic_DNA"/>
</dbReference>
<comment type="caution">
    <text evidence="2">The sequence shown here is derived from an EMBL/GenBank/DDBJ whole genome shotgun (WGS) entry which is preliminary data.</text>
</comment>
<organism evidence="2 3">
    <name type="scientific">Blastopirellula marina DSM 3645</name>
    <dbReference type="NCBI Taxonomy" id="314230"/>
    <lineage>
        <taxon>Bacteria</taxon>
        <taxon>Pseudomonadati</taxon>
        <taxon>Planctomycetota</taxon>
        <taxon>Planctomycetia</taxon>
        <taxon>Pirellulales</taxon>
        <taxon>Pirellulaceae</taxon>
        <taxon>Blastopirellula</taxon>
    </lineage>
</organism>
<feature type="compositionally biased region" description="Pro residues" evidence="1">
    <location>
        <begin position="30"/>
        <end position="41"/>
    </location>
</feature>
<dbReference type="PROSITE" id="PS51257">
    <property type="entry name" value="PROKAR_LIPOPROTEIN"/>
    <property type="match status" value="1"/>
</dbReference>
<reference evidence="2 3" key="1">
    <citation type="submission" date="2006-02" db="EMBL/GenBank/DDBJ databases">
        <authorList>
            <person name="Amann R."/>
            <person name="Ferriera S."/>
            <person name="Johnson J."/>
            <person name="Kravitz S."/>
            <person name="Halpern A."/>
            <person name="Remington K."/>
            <person name="Beeson K."/>
            <person name="Tran B."/>
            <person name="Rogers Y.-H."/>
            <person name="Friedman R."/>
            <person name="Venter J.C."/>
        </authorList>
    </citation>
    <scope>NUCLEOTIDE SEQUENCE [LARGE SCALE GENOMIC DNA]</scope>
    <source>
        <strain evidence="2 3">DSM 3645</strain>
    </source>
</reference>
<feature type="compositionally biased region" description="Basic and acidic residues" evidence="1">
    <location>
        <begin position="74"/>
        <end position="83"/>
    </location>
</feature>
<dbReference type="HOGENOM" id="CLU_2535874_0_0_0"/>
<gene>
    <name evidence="2" type="ORF">DSM3645_14235</name>
</gene>
<dbReference type="RefSeq" id="WP_002650745.1">
    <property type="nucleotide sequence ID" value="NZ_CH672376.1"/>
</dbReference>
<dbReference type="STRING" id="314230.DSM3645_14235"/>
<name>A3ZS53_9BACT</name>
<dbReference type="Proteomes" id="UP000004358">
    <property type="component" value="Unassembled WGS sequence"/>
</dbReference>
<feature type="region of interest" description="Disordered" evidence="1">
    <location>
        <begin position="30"/>
        <end position="83"/>
    </location>
</feature>